<keyword evidence="1 5" id="KW-0597">Phosphoprotein</keyword>
<dbReference type="Gene3D" id="3.40.50.2300">
    <property type="match status" value="1"/>
</dbReference>
<dbReference type="PANTHER" id="PTHR44591">
    <property type="entry name" value="STRESS RESPONSE REGULATOR PROTEIN 1"/>
    <property type="match status" value="1"/>
</dbReference>
<reference evidence="8 9" key="1">
    <citation type="submission" date="2016-11" db="EMBL/GenBank/DDBJ databases">
        <authorList>
            <person name="Jaros S."/>
            <person name="Januszkiewicz K."/>
            <person name="Wedrychowicz H."/>
        </authorList>
    </citation>
    <scope>NUCLEOTIDE SEQUENCE [LARGE SCALE GENOMIC DNA]</scope>
    <source>
        <strain evidence="8 9">DSM 26897</strain>
    </source>
</reference>
<dbReference type="Pfam" id="PF00072">
    <property type="entry name" value="Response_reg"/>
    <property type="match status" value="1"/>
</dbReference>
<evidence type="ECO:0000259" key="7">
    <source>
        <dbReference type="PROSITE" id="PS50110"/>
    </source>
</evidence>
<dbReference type="InterPro" id="IPR011006">
    <property type="entry name" value="CheY-like_superfamily"/>
</dbReference>
<dbReference type="STRING" id="1302690.BUE76_17285"/>
<sequence>MNPSVLIVEDSLLDRHFFKTCLAQDFNLNFASNGLEGLQMLRTFKPDLIITDVMMPECDGLHFVNQLRKEYPQNDVPIIAVTGSTDQAITEALLAMGVLGLAHKPLMPKPFCQQMKNLVNLRQQIRQMAKEEKVQPVLRRVPEDDFIKDFDTVVQDYIPVQEVSLGEIARKLNVSIPTLLRKVKQHYGCSPMKLISDAKLEQAHRLLQTEQLSVKDAAFETGFVSTSYFIKAYKKKYGKTPGTLLIRN</sequence>
<dbReference type="RefSeq" id="WP_073043115.1">
    <property type="nucleotide sequence ID" value="NZ_FQUO01000007.1"/>
</dbReference>
<dbReference type="SMART" id="SM00342">
    <property type="entry name" value="HTH_ARAC"/>
    <property type="match status" value="1"/>
</dbReference>
<dbReference type="CDD" id="cd00156">
    <property type="entry name" value="REC"/>
    <property type="match status" value="1"/>
</dbReference>
<dbReference type="InterPro" id="IPR009057">
    <property type="entry name" value="Homeodomain-like_sf"/>
</dbReference>
<keyword evidence="4" id="KW-0804">Transcription</keyword>
<accession>A0A1M5BDG2</accession>
<evidence type="ECO:0000256" key="4">
    <source>
        <dbReference type="ARBA" id="ARBA00023163"/>
    </source>
</evidence>
<dbReference type="Pfam" id="PF12833">
    <property type="entry name" value="HTH_18"/>
    <property type="match status" value="1"/>
</dbReference>
<dbReference type="PANTHER" id="PTHR44591:SF3">
    <property type="entry name" value="RESPONSE REGULATORY DOMAIN-CONTAINING PROTEIN"/>
    <property type="match status" value="1"/>
</dbReference>
<dbReference type="EMBL" id="FQUO01000007">
    <property type="protein sequence ID" value="SHF40583.1"/>
    <property type="molecule type" value="Genomic_DNA"/>
</dbReference>
<dbReference type="PROSITE" id="PS50110">
    <property type="entry name" value="RESPONSE_REGULATORY"/>
    <property type="match status" value="1"/>
</dbReference>
<dbReference type="SUPFAM" id="SSF52172">
    <property type="entry name" value="CheY-like"/>
    <property type="match status" value="1"/>
</dbReference>
<dbReference type="InterPro" id="IPR018062">
    <property type="entry name" value="HTH_AraC-typ_CS"/>
</dbReference>
<evidence type="ECO:0000256" key="5">
    <source>
        <dbReference type="PROSITE-ProRule" id="PRU00169"/>
    </source>
</evidence>
<keyword evidence="3 8" id="KW-0238">DNA-binding</keyword>
<dbReference type="GO" id="GO:0003700">
    <property type="term" value="F:DNA-binding transcription factor activity"/>
    <property type="evidence" value="ECO:0007669"/>
    <property type="project" value="InterPro"/>
</dbReference>
<dbReference type="AlphaFoldDB" id="A0A1M5BDG2"/>
<dbReference type="SMART" id="SM00448">
    <property type="entry name" value="REC"/>
    <property type="match status" value="1"/>
</dbReference>
<name>A0A1M5BDG2_9BACT</name>
<keyword evidence="9" id="KW-1185">Reference proteome</keyword>
<evidence type="ECO:0000256" key="3">
    <source>
        <dbReference type="ARBA" id="ARBA00023125"/>
    </source>
</evidence>
<feature type="domain" description="HTH araC/xylS-type" evidence="6">
    <location>
        <begin position="148"/>
        <end position="247"/>
    </location>
</feature>
<evidence type="ECO:0000259" key="6">
    <source>
        <dbReference type="PROSITE" id="PS01124"/>
    </source>
</evidence>
<dbReference type="GO" id="GO:0000160">
    <property type="term" value="P:phosphorelay signal transduction system"/>
    <property type="evidence" value="ECO:0007669"/>
    <property type="project" value="InterPro"/>
</dbReference>
<evidence type="ECO:0000256" key="1">
    <source>
        <dbReference type="ARBA" id="ARBA00022553"/>
    </source>
</evidence>
<evidence type="ECO:0000313" key="9">
    <source>
        <dbReference type="Proteomes" id="UP000184368"/>
    </source>
</evidence>
<feature type="modified residue" description="4-aspartylphosphate" evidence="5">
    <location>
        <position position="52"/>
    </location>
</feature>
<dbReference type="PROSITE" id="PS00041">
    <property type="entry name" value="HTH_ARAC_FAMILY_1"/>
    <property type="match status" value="1"/>
</dbReference>
<dbReference type="SUPFAM" id="SSF46689">
    <property type="entry name" value="Homeodomain-like"/>
    <property type="match status" value="1"/>
</dbReference>
<dbReference type="Proteomes" id="UP000184368">
    <property type="component" value="Unassembled WGS sequence"/>
</dbReference>
<gene>
    <name evidence="8" type="ORF">SAMN05444008_107266</name>
</gene>
<dbReference type="OrthoDB" id="652919at2"/>
<dbReference type="InterPro" id="IPR050595">
    <property type="entry name" value="Bact_response_regulator"/>
</dbReference>
<dbReference type="InterPro" id="IPR018060">
    <property type="entry name" value="HTH_AraC"/>
</dbReference>
<keyword evidence="2" id="KW-0805">Transcription regulation</keyword>
<feature type="domain" description="Response regulatory" evidence="7">
    <location>
        <begin position="4"/>
        <end position="119"/>
    </location>
</feature>
<evidence type="ECO:0000256" key="2">
    <source>
        <dbReference type="ARBA" id="ARBA00023015"/>
    </source>
</evidence>
<dbReference type="Gene3D" id="1.10.10.60">
    <property type="entry name" value="Homeodomain-like"/>
    <property type="match status" value="1"/>
</dbReference>
<proteinExistence type="predicted"/>
<dbReference type="InterPro" id="IPR001789">
    <property type="entry name" value="Sig_transdc_resp-reg_receiver"/>
</dbReference>
<dbReference type="GO" id="GO:0043565">
    <property type="term" value="F:sequence-specific DNA binding"/>
    <property type="evidence" value="ECO:0007669"/>
    <property type="project" value="InterPro"/>
</dbReference>
<evidence type="ECO:0000313" key="8">
    <source>
        <dbReference type="EMBL" id="SHF40583.1"/>
    </source>
</evidence>
<protein>
    <submittedName>
        <fullName evidence="8">AraC-type DNA-binding protein</fullName>
    </submittedName>
</protein>
<organism evidence="8 9">
    <name type="scientific">Cnuella takakiae</name>
    <dbReference type="NCBI Taxonomy" id="1302690"/>
    <lineage>
        <taxon>Bacteria</taxon>
        <taxon>Pseudomonadati</taxon>
        <taxon>Bacteroidota</taxon>
        <taxon>Chitinophagia</taxon>
        <taxon>Chitinophagales</taxon>
        <taxon>Chitinophagaceae</taxon>
        <taxon>Cnuella</taxon>
    </lineage>
</organism>
<dbReference type="PROSITE" id="PS01124">
    <property type="entry name" value="HTH_ARAC_FAMILY_2"/>
    <property type="match status" value="1"/>
</dbReference>